<evidence type="ECO:0000313" key="4">
    <source>
        <dbReference type="EMBL" id="RHZ38290.1"/>
    </source>
</evidence>
<name>A0A3R6Z261_APHAT</name>
<gene>
    <name evidence="4" type="ORF">DYB26_013027</name>
    <name evidence="3" type="ORF">DYB34_007837</name>
</gene>
<dbReference type="VEuPathDB" id="FungiDB:H257_00349"/>
<sequence length="645" mass="70661">MGAMTKSVKAKVSDNTLVSSAPVEVHGSIVYSCDETGLVLAKRYQNSTPDATKGVPFTLQDVEQWWRLPAMCSIVDGMVYYEHMISCGYCNWLDVVASTCTGHTLLLHSLRTSCPLHAMDLSVPTIQRTSLHLTISAQGSILCHAIHDTNQLNSDTNWRASSTQSELLLVSLNGRVMSRVTLSSPDNRPMTLLQRGVTFTRCGEFVVTANATRDGGGIEVRPIGDLNSCVRRIETNRSSVLTCFGLSQDERCVVAGYEDGSLVMFALHYGISDQGRLLSDKRAREVEAAAFARATTSNVAQPEVTTLSVPPGLELDPIILTNLTNVFLKLKRPCVADDVEFEQLLRQFWGAVYPPMDILNEEDVKYERVGASWSRLGFQRPDPTTDFRAGGILSLHCLVKRMTSSQIPGSHEHTYPWGPVAINITCMMASRLWGADGQLHKDRENLWPVFASPDAFYVMFAEAFLLFDCAWYTMNAQYSSFSGVMEAITNDVMVVLKDNHGSLDEFQRSIRARAAALETSATPQPPSTTTTEPAVDSAVVTDNLITFSPPSSPLPSGPPPSDIFSLLQFSPPKPMPLVDPFAEIRDPFASPTPFPSTSPLDVMALPTETLPPQPPSYPASNDPFSPRNMHQGGPLDYTDDPFAGL</sequence>
<evidence type="ECO:0000259" key="2">
    <source>
        <dbReference type="PROSITE" id="PS51335"/>
    </source>
</evidence>
<accession>A0A3R6Z261</accession>
<evidence type="ECO:0000313" key="5">
    <source>
        <dbReference type="Proteomes" id="UP000283543"/>
    </source>
</evidence>
<dbReference type="PROSITE" id="PS51335">
    <property type="entry name" value="ELMO"/>
    <property type="match status" value="1"/>
</dbReference>
<evidence type="ECO:0000313" key="3">
    <source>
        <dbReference type="EMBL" id="RHY72707.1"/>
    </source>
</evidence>
<dbReference type="EMBL" id="QUTB01002437">
    <property type="protein sequence ID" value="RHY72707.1"/>
    <property type="molecule type" value="Genomic_DNA"/>
</dbReference>
<protein>
    <recommendedName>
        <fullName evidence="2">ELMO domain-containing protein</fullName>
    </recommendedName>
</protein>
<evidence type="ECO:0000256" key="1">
    <source>
        <dbReference type="SAM" id="MobiDB-lite"/>
    </source>
</evidence>
<feature type="region of interest" description="Disordered" evidence="1">
    <location>
        <begin position="546"/>
        <end position="568"/>
    </location>
</feature>
<dbReference type="PANTHER" id="PTHR12771:SF56">
    <property type="entry name" value="CED-12"/>
    <property type="match status" value="1"/>
</dbReference>
<feature type="region of interest" description="Disordered" evidence="1">
    <location>
        <begin position="588"/>
        <end position="645"/>
    </location>
</feature>
<dbReference type="Pfam" id="PF04727">
    <property type="entry name" value="ELMO_CED12"/>
    <property type="match status" value="1"/>
</dbReference>
<dbReference type="Proteomes" id="UP000286510">
    <property type="component" value="Unassembled WGS sequence"/>
</dbReference>
<dbReference type="InterPro" id="IPR006816">
    <property type="entry name" value="ELMO_dom"/>
</dbReference>
<dbReference type="InterPro" id="IPR050868">
    <property type="entry name" value="ELMO_domain-containing"/>
</dbReference>
<organism evidence="3 5">
    <name type="scientific">Aphanomyces astaci</name>
    <name type="common">Crayfish plague agent</name>
    <dbReference type="NCBI Taxonomy" id="112090"/>
    <lineage>
        <taxon>Eukaryota</taxon>
        <taxon>Sar</taxon>
        <taxon>Stramenopiles</taxon>
        <taxon>Oomycota</taxon>
        <taxon>Saprolegniomycetes</taxon>
        <taxon>Saprolegniales</taxon>
        <taxon>Verrucalvaceae</taxon>
        <taxon>Aphanomyces</taxon>
    </lineage>
</organism>
<dbReference type="SUPFAM" id="SSF50969">
    <property type="entry name" value="YVTN repeat-like/Quinoprotein amine dehydrogenase"/>
    <property type="match status" value="1"/>
</dbReference>
<dbReference type="EMBL" id="QUTF01008841">
    <property type="protein sequence ID" value="RHZ38290.1"/>
    <property type="molecule type" value="Genomic_DNA"/>
</dbReference>
<proteinExistence type="predicted"/>
<dbReference type="AlphaFoldDB" id="A0A3R6Z261"/>
<comment type="caution">
    <text evidence="3">The sequence shown here is derived from an EMBL/GenBank/DDBJ whole genome shotgun (WGS) entry which is preliminary data.</text>
</comment>
<reference evidence="5 6" key="1">
    <citation type="submission" date="2018-08" db="EMBL/GenBank/DDBJ databases">
        <title>Aphanomyces genome sequencing and annotation.</title>
        <authorList>
            <person name="Minardi D."/>
            <person name="Oidtmann B."/>
            <person name="Van Der Giezen M."/>
            <person name="Studholme D.J."/>
        </authorList>
    </citation>
    <scope>NUCLEOTIDE SEQUENCE [LARGE SCALE GENOMIC DNA]</scope>
    <source>
        <strain evidence="4 6">FDL457</strain>
        <strain evidence="3 5">Si</strain>
    </source>
</reference>
<dbReference type="PANTHER" id="PTHR12771">
    <property type="entry name" value="ENGULFMENT AND CELL MOTILITY"/>
    <property type="match status" value="1"/>
</dbReference>
<feature type="domain" description="ELMO" evidence="2">
    <location>
        <begin position="340"/>
        <end position="496"/>
    </location>
</feature>
<evidence type="ECO:0000313" key="6">
    <source>
        <dbReference type="Proteomes" id="UP000286510"/>
    </source>
</evidence>
<feature type="compositionally biased region" description="Pro residues" evidence="1">
    <location>
        <begin position="550"/>
        <end position="561"/>
    </location>
</feature>
<dbReference type="InterPro" id="IPR011044">
    <property type="entry name" value="Quino_amine_DH_bsu"/>
</dbReference>
<dbReference type="Proteomes" id="UP000283543">
    <property type="component" value="Unassembled WGS sequence"/>
</dbReference>